<evidence type="ECO:0000313" key="3">
    <source>
        <dbReference type="Proteomes" id="UP000789570"/>
    </source>
</evidence>
<protein>
    <submittedName>
        <fullName evidence="2">9062_t:CDS:1</fullName>
    </submittedName>
</protein>
<proteinExistence type="predicted"/>
<gene>
    <name evidence="2" type="ORF">FCALED_LOCUS15468</name>
</gene>
<keyword evidence="3" id="KW-1185">Reference proteome</keyword>
<dbReference type="EMBL" id="CAJVPQ010014191">
    <property type="protein sequence ID" value="CAG8738570.1"/>
    <property type="molecule type" value="Genomic_DNA"/>
</dbReference>
<evidence type="ECO:0000256" key="1">
    <source>
        <dbReference type="SAM" id="MobiDB-lite"/>
    </source>
</evidence>
<sequence length="74" mass="8213">MPIIKFVAFGSIKLERASKVCQNPPTISILVCSKNPLLQRDEPEDRGPCNITNSHNELIQGVEQSVPPDQQIDD</sequence>
<comment type="caution">
    <text evidence="2">The sequence shown here is derived from an EMBL/GenBank/DDBJ whole genome shotgun (WGS) entry which is preliminary data.</text>
</comment>
<reference evidence="2" key="1">
    <citation type="submission" date="2021-06" db="EMBL/GenBank/DDBJ databases">
        <authorList>
            <person name="Kallberg Y."/>
            <person name="Tangrot J."/>
            <person name="Rosling A."/>
        </authorList>
    </citation>
    <scope>NUCLEOTIDE SEQUENCE</scope>
    <source>
        <strain evidence="2">UK204</strain>
    </source>
</reference>
<organism evidence="2 3">
    <name type="scientific">Funneliformis caledonium</name>
    <dbReference type="NCBI Taxonomy" id="1117310"/>
    <lineage>
        <taxon>Eukaryota</taxon>
        <taxon>Fungi</taxon>
        <taxon>Fungi incertae sedis</taxon>
        <taxon>Mucoromycota</taxon>
        <taxon>Glomeromycotina</taxon>
        <taxon>Glomeromycetes</taxon>
        <taxon>Glomerales</taxon>
        <taxon>Glomeraceae</taxon>
        <taxon>Funneliformis</taxon>
    </lineage>
</organism>
<name>A0A9N9ILT4_9GLOM</name>
<feature type="region of interest" description="Disordered" evidence="1">
    <location>
        <begin position="41"/>
        <end position="74"/>
    </location>
</feature>
<dbReference type="AlphaFoldDB" id="A0A9N9ILT4"/>
<dbReference type="Proteomes" id="UP000789570">
    <property type="component" value="Unassembled WGS sequence"/>
</dbReference>
<evidence type="ECO:0000313" key="2">
    <source>
        <dbReference type="EMBL" id="CAG8738570.1"/>
    </source>
</evidence>
<accession>A0A9N9ILT4</accession>